<evidence type="ECO:0000313" key="2">
    <source>
        <dbReference type="EMBL" id="TCO78755.1"/>
    </source>
</evidence>
<proteinExistence type="predicted"/>
<accession>A0A4R2LHE6</accession>
<evidence type="ECO:0000256" key="1">
    <source>
        <dbReference type="SAM" id="SignalP"/>
    </source>
</evidence>
<dbReference type="GO" id="GO:0030246">
    <property type="term" value="F:carbohydrate binding"/>
    <property type="evidence" value="ECO:0007669"/>
    <property type="project" value="InterPro"/>
</dbReference>
<dbReference type="SUPFAM" id="SSF49384">
    <property type="entry name" value="Carbohydrate-binding domain"/>
    <property type="match status" value="1"/>
</dbReference>
<dbReference type="Gene3D" id="2.60.40.680">
    <property type="match status" value="1"/>
</dbReference>
<dbReference type="InterPro" id="IPR008965">
    <property type="entry name" value="CBM2/CBM3_carb-bd_dom_sf"/>
</dbReference>
<comment type="caution">
    <text evidence="2">The sequence shown here is derived from an EMBL/GenBank/DDBJ whole genome shotgun (WGS) entry which is preliminary data.</text>
</comment>
<dbReference type="RefSeq" id="WP_132243306.1">
    <property type="nucleotide sequence ID" value="NZ_SLWV01000004.1"/>
</dbReference>
<name>A0A4R2LHE6_9FIRM</name>
<evidence type="ECO:0000313" key="3">
    <source>
        <dbReference type="Proteomes" id="UP000294919"/>
    </source>
</evidence>
<feature type="chain" id="PRO_5038742818" evidence="1">
    <location>
        <begin position="22"/>
        <end position="234"/>
    </location>
</feature>
<sequence>MKKVICISLIFFNLAFIHVDASHGTARLETDKEKIQQNENFTLSFYMDGLEEVYGFEMYIHYDDSFLMPLQKTLCLDEGLLTKDLFIVTNKINNREMVLVGTLLGKEQKIKSSRIFYAPFKALKDGTTRVTIDALKLLNENGEKLKVISIHEEIFIAHEKSGKKKSKDHTENSASDKGVYVNIQDENVDNIKIQAIDIHKIEEYKDKICKSNILIIPAETIKFLYKVLELLDVW</sequence>
<protein>
    <submittedName>
        <fullName evidence="2">Uncharacterized protein</fullName>
    </submittedName>
</protein>
<gene>
    <name evidence="2" type="ORF">EV214_104142</name>
</gene>
<feature type="signal peptide" evidence="1">
    <location>
        <begin position="1"/>
        <end position="21"/>
    </location>
</feature>
<keyword evidence="3" id="KW-1185">Reference proteome</keyword>
<dbReference type="Proteomes" id="UP000294919">
    <property type="component" value="Unassembled WGS sequence"/>
</dbReference>
<keyword evidence="1" id="KW-0732">Signal</keyword>
<organism evidence="2 3">
    <name type="scientific">Marinisporobacter balticus</name>
    <dbReference type="NCBI Taxonomy" id="2018667"/>
    <lineage>
        <taxon>Bacteria</taxon>
        <taxon>Bacillati</taxon>
        <taxon>Bacillota</taxon>
        <taxon>Clostridia</taxon>
        <taxon>Peptostreptococcales</taxon>
        <taxon>Thermotaleaceae</taxon>
        <taxon>Marinisporobacter</taxon>
    </lineage>
</organism>
<dbReference type="AlphaFoldDB" id="A0A4R2LHE6"/>
<dbReference type="EMBL" id="SLWV01000004">
    <property type="protein sequence ID" value="TCO78755.1"/>
    <property type="molecule type" value="Genomic_DNA"/>
</dbReference>
<reference evidence="2 3" key="1">
    <citation type="submission" date="2019-03" db="EMBL/GenBank/DDBJ databases">
        <title>Genomic Encyclopedia of Type Strains, Phase IV (KMG-IV): sequencing the most valuable type-strain genomes for metagenomic binning, comparative biology and taxonomic classification.</title>
        <authorList>
            <person name="Goeker M."/>
        </authorList>
    </citation>
    <scope>NUCLEOTIDE SEQUENCE [LARGE SCALE GENOMIC DNA]</scope>
    <source>
        <strain evidence="2 3">DSM 102940</strain>
    </source>
</reference>